<dbReference type="Gene3D" id="3.30.200.20">
    <property type="entry name" value="Phosphorylase Kinase, domain 1"/>
    <property type="match status" value="1"/>
</dbReference>
<dbReference type="InterPro" id="IPR002575">
    <property type="entry name" value="Aminoglycoside_PTrfase"/>
</dbReference>
<dbReference type="RefSeq" id="WP_171652532.1">
    <property type="nucleotide sequence ID" value="NZ_WHOD01000055.1"/>
</dbReference>
<evidence type="ECO:0000259" key="1">
    <source>
        <dbReference type="Pfam" id="PF01636"/>
    </source>
</evidence>
<dbReference type="Gene3D" id="3.90.1200.10">
    <property type="match status" value="1"/>
</dbReference>
<sequence length="316" mass="37263">MTNTEGVENYMSIQEILKNEYDVCEILELQDMSKSSPCYQIVTAETSYVLKQVERLDFLKTYHKVQNVLNNQGLLQGRLIPTRENELMSKTGYSLIEYVPGEALEEYNDEQFISIIKYLYKYNQILREVPFEANEIEEVNNWDKVKSVVFICHKVEEILNEFELEEKSKFLLKNAKKVLSDHADYFNRNNKQLIHSDLGPGNIVFCNNKIQTIIDFTPEYENELYSLSQFLYWTCLWDFSESTSLDRIRSTLKIYFNEDVPQEIYEGLFLYLLKACMFRIMGPILNDTHNGVLNMSKVKKRMSALESLFNIRQKIK</sequence>
<feature type="domain" description="Aminoglycoside phosphotransferase" evidence="1">
    <location>
        <begin position="38"/>
        <end position="217"/>
    </location>
</feature>
<keyword evidence="3" id="KW-1185">Reference proteome</keyword>
<accession>A0A972GV18</accession>
<evidence type="ECO:0000313" key="2">
    <source>
        <dbReference type="EMBL" id="NOU94337.1"/>
    </source>
</evidence>
<proteinExistence type="predicted"/>
<dbReference type="Pfam" id="PF01636">
    <property type="entry name" value="APH"/>
    <property type="match status" value="1"/>
</dbReference>
<evidence type="ECO:0000313" key="3">
    <source>
        <dbReference type="Proteomes" id="UP000641588"/>
    </source>
</evidence>
<dbReference type="AlphaFoldDB" id="A0A972GV18"/>
<dbReference type="Proteomes" id="UP000641588">
    <property type="component" value="Unassembled WGS sequence"/>
</dbReference>
<comment type="caution">
    <text evidence="2">The sequence shown here is derived from an EMBL/GenBank/DDBJ whole genome shotgun (WGS) entry which is preliminary data.</text>
</comment>
<name>A0A972GV18_9BACL</name>
<dbReference type="InterPro" id="IPR011009">
    <property type="entry name" value="Kinase-like_dom_sf"/>
</dbReference>
<reference evidence="2" key="1">
    <citation type="submission" date="2019-10" db="EMBL/GenBank/DDBJ databases">
        <title>Description of Paenibacillus glebae sp. nov.</title>
        <authorList>
            <person name="Carlier A."/>
            <person name="Qi S."/>
        </authorList>
    </citation>
    <scope>NUCLEOTIDE SEQUENCE</scope>
    <source>
        <strain evidence="2">LMG 31456</strain>
    </source>
</reference>
<protein>
    <submittedName>
        <fullName evidence="2">Phosphotransferase</fullName>
    </submittedName>
</protein>
<gene>
    <name evidence="2" type="ORF">GC093_14070</name>
</gene>
<dbReference type="SUPFAM" id="SSF56112">
    <property type="entry name" value="Protein kinase-like (PK-like)"/>
    <property type="match status" value="1"/>
</dbReference>
<dbReference type="EMBL" id="WHOD01000055">
    <property type="protein sequence ID" value="NOU94337.1"/>
    <property type="molecule type" value="Genomic_DNA"/>
</dbReference>
<organism evidence="2 3">
    <name type="scientific">Paenibacillus foliorum</name>
    <dbReference type="NCBI Taxonomy" id="2654974"/>
    <lineage>
        <taxon>Bacteria</taxon>
        <taxon>Bacillati</taxon>
        <taxon>Bacillota</taxon>
        <taxon>Bacilli</taxon>
        <taxon>Bacillales</taxon>
        <taxon>Paenibacillaceae</taxon>
        <taxon>Paenibacillus</taxon>
    </lineage>
</organism>